<proteinExistence type="predicted"/>
<dbReference type="EMBL" id="KV417987">
    <property type="protein sequence ID" value="KZP03887.1"/>
    <property type="molecule type" value="Genomic_DNA"/>
</dbReference>
<dbReference type="Proteomes" id="UP000076532">
    <property type="component" value="Unassembled WGS sequence"/>
</dbReference>
<accession>A0A167UF74</accession>
<keyword evidence="2" id="KW-1185">Reference proteome</keyword>
<organism evidence="1 2">
    <name type="scientific">Athelia psychrophila</name>
    <dbReference type="NCBI Taxonomy" id="1759441"/>
    <lineage>
        <taxon>Eukaryota</taxon>
        <taxon>Fungi</taxon>
        <taxon>Dikarya</taxon>
        <taxon>Basidiomycota</taxon>
        <taxon>Agaricomycotina</taxon>
        <taxon>Agaricomycetes</taxon>
        <taxon>Agaricomycetidae</taxon>
        <taxon>Atheliales</taxon>
        <taxon>Atheliaceae</taxon>
        <taxon>Athelia</taxon>
    </lineage>
</organism>
<dbReference type="AlphaFoldDB" id="A0A167UF74"/>
<gene>
    <name evidence="1" type="ORF">FIBSPDRAFT_443602</name>
</gene>
<sequence>MTVAEGADDLMFLKVGEVTALMQITERTDLYLVGGGRELCLRAFILSFRSFFRFVSCFV</sequence>
<reference evidence="1 2" key="1">
    <citation type="journal article" date="2016" name="Mol. Biol. Evol.">
        <title>Comparative Genomics of Early-Diverging Mushroom-Forming Fungi Provides Insights into the Origins of Lignocellulose Decay Capabilities.</title>
        <authorList>
            <person name="Nagy L.G."/>
            <person name="Riley R."/>
            <person name="Tritt A."/>
            <person name="Adam C."/>
            <person name="Daum C."/>
            <person name="Floudas D."/>
            <person name="Sun H."/>
            <person name="Yadav J.S."/>
            <person name="Pangilinan J."/>
            <person name="Larsson K.H."/>
            <person name="Matsuura K."/>
            <person name="Barry K."/>
            <person name="Labutti K."/>
            <person name="Kuo R."/>
            <person name="Ohm R.A."/>
            <person name="Bhattacharya S.S."/>
            <person name="Shirouzu T."/>
            <person name="Yoshinaga Y."/>
            <person name="Martin F.M."/>
            <person name="Grigoriev I.V."/>
            <person name="Hibbett D.S."/>
        </authorList>
    </citation>
    <scope>NUCLEOTIDE SEQUENCE [LARGE SCALE GENOMIC DNA]</scope>
    <source>
        <strain evidence="1 2">CBS 109695</strain>
    </source>
</reference>
<protein>
    <submittedName>
        <fullName evidence="1">Uncharacterized protein</fullName>
    </submittedName>
</protein>
<name>A0A167UF74_9AGAM</name>
<evidence type="ECO:0000313" key="1">
    <source>
        <dbReference type="EMBL" id="KZP03887.1"/>
    </source>
</evidence>
<evidence type="ECO:0000313" key="2">
    <source>
        <dbReference type="Proteomes" id="UP000076532"/>
    </source>
</evidence>